<feature type="transmembrane region" description="Helical" evidence="7">
    <location>
        <begin position="760"/>
        <end position="787"/>
    </location>
</feature>
<dbReference type="InterPro" id="IPR050250">
    <property type="entry name" value="Macrolide_Exporter_MacB"/>
</dbReference>
<dbReference type="PANTHER" id="PTHR30572:SF4">
    <property type="entry name" value="ABC TRANSPORTER PERMEASE YTRF"/>
    <property type="match status" value="1"/>
</dbReference>
<name>A0A9W6FCP4_9FIRM</name>
<comment type="similarity">
    <text evidence="6">Belongs to the ABC-4 integral membrane protein family.</text>
</comment>
<keyword evidence="5 7" id="KW-0472">Membrane</keyword>
<dbReference type="AlphaFoldDB" id="A0A9W6FCP4"/>
<reference evidence="10 11" key="1">
    <citation type="journal article" date="2023" name="Int. J. Syst. Evol. Microbiol.">
        <title>Sellimonas catena sp. nov., isolated from human faeces.</title>
        <authorList>
            <person name="Hisatomi A."/>
            <person name="Ohkuma M."/>
            <person name="Sakamoto M."/>
        </authorList>
    </citation>
    <scope>NUCLEOTIDE SEQUENCE [LARGE SCALE GENOMIC DNA]</scope>
    <source>
        <strain evidence="10 11">12EGH17</strain>
    </source>
</reference>
<accession>A0A9W6FCP4</accession>
<keyword evidence="4 7" id="KW-1133">Transmembrane helix</keyword>
<organism evidence="10 11">
    <name type="scientific">Sellimonas catena</name>
    <dbReference type="NCBI Taxonomy" id="2994035"/>
    <lineage>
        <taxon>Bacteria</taxon>
        <taxon>Bacillati</taxon>
        <taxon>Bacillota</taxon>
        <taxon>Clostridia</taxon>
        <taxon>Lachnospirales</taxon>
        <taxon>Lachnospiraceae</taxon>
        <taxon>Sellimonas</taxon>
    </lineage>
</organism>
<dbReference type="GO" id="GO:0022857">
    <property type="term" value="F:transmembrane transporter activity"/>
    <property type="evidence" value="ECO:0007669"/>
    <property type="project" value="TreeGrafter"/>
</dbReference>
<comment type="subcellular location">
    <subcellularLocation>
        <location evidence="1">Cell membrane</location>
        <topology evidence="1">Multi-pass membrane protein</topology>
    </subcellularLocation>
</comment>
<proteinExistence type="inferred from homology"/>
<dbReference type="Pfam" id="PF02687">
    <property type="entry name" value="FtsX"/>
    <property type="match status" value="2"/>
</dbReference>
<dbReference type="EMBL" id="BSBO01000018">
    <property type="protein sequence ID" value="GLG04733.1"/>
    <property type="molecule type" value="Genomic_DNA"/>
</dbReference>
<feature type="domain" description="MacB-like periplasmic core" evidence="9">
    <location>
        <begin position="19"/>
        <end position="245"/>
    </location>
</feature>
<protein>
    <submittedName>
        <fullName evidence="10">Permease</fullName>
    </submittedName>
</protein>
<evidence type="ECO:0000313" key="11">
    <source>
        <dbReference type="Proteomes" id="UP001145145"/>
    </source>
</evidence>
<feature type="domain" description="ABC3 transporter permease C-terminal" evidence="8">
    <location>
        <begin position="764"/>
        <end position="881"/>
    </location>
</feature>
<feature type="transmembrane region" description="Helical" evidence="7">
    <location>
        <begin position="329"/>
        <end position="355"/>
    </location>
</feature>
<dbReference type="GO" id="GO:0005886">
    <property type="term" value="C:plasma membrane"/>
    <property type="evidence" value="ECO:0007669"/>
    <property type="project" value="UniProtKB-SubCell"/>
</dbReference>
<sequence length="889" mass="100153">MNIFATITNRTMKQNKARTIVTIIGVILATAMISAVITLGISLQRYMYDYAVETDGNWHVAAKGLSEEQVKEFQENEEVKDSSVISEIGYAKIGENDEDLFGQYLYLQSIDEKAAEMLSVKLTQGRLPENENEIIIQGGLQQNDNEIRIGDTISFPVGDRKDAEGNSLTFNAYIQVDEEGNPMETFQEREQRQFEVVGFLEHWGDTQVAGAGLDAFIGKGEESQSVNQIYMELKNPSDAFAFMEKYEDEFSMQGNTSVLRWMGVSGNASFEGMLNGMLTILIVIIGVGAVSLIYNAFSISLRERTTQFGLLSSIGATKRQLRRSMWQEALVVGAIGIPIGILCGIGGIGVTLYFIGDSMAQFIHGTQSGKMTLQTSPGAILLSALIAFLIICISVWIPAARIKKITPLEAIRANKDVRIRAKEVKSPKIIQKLFGLEGMLADKNYKRDRKKYRATVFSLTISIVLFTSATLFSNYMDMTGSFMLEAPEYELQFVLVDSEEDDIEGKDNEREDLLQMFEQGEDVDEVELHGEMSMPAGIAREDLADAATNYIWGYGLQEFYTITEEAASPFNEKNYYEYFEVIGLSDEAFEEYASSQGVNPAPYMQKGNREVLFYDNYQFYNGDSGRYENVRTIGQEGINIQILPENPSYDEEYQDPNTIMNGAESLVLGQRVDQMPEGIENSNSICTIVIPESRGEELIGTNSYNRSGFIWCYQIQSSNYQNSYEDLTQKMEERGIDKDALRNIAQQYEQDRGIQIAIRILSFGFITLISLIAAVNVFNTISTNIMLRKREFAMLKSMGMNMKSMKKMMNYECLIYGFRSIFYGVILSLLISFAMFMVLSQGAAVDFRQPWEGILISVIWVFAVVFITMLYSMSKIKKQNIIDELKKDS</sequence>
<feature type="transmembrane region" description="Helical" evidence="7">
    <location>
        <begin position="851"/>
        <end position="871"/>
    </location>
</feature>
<comment type="caution">
    <text evidence="10">The sequence shown here is derived from an EMBL/GenBank/DDBJ whole genome shotgun (WGS) entry which is preliminary data.</text>
</comment>
<feature type="domain" description="ABC3 transporter permease C-terminal" evidence="8">
    <location>
        <begin position="280"/>
        <end position="407"/>
    </location>
</feature>
<feature type="transmembrane region" description="Helical" evidence="7">
    <location>
        <begin position="456"/>
        <end position="476"/>
    </location>
</feature>
<feature type="transmembrane region" description="Helical" evidence="7">
    <location>
        <begin position="277"/>
        <end position="297"/>
    </location>
</feature>
<keyword evidence="11" id="KW-1185">Reference proteome</keyword>
<evidence type="ECO:0000256" key="5">
    <source>
        <dbReference type="ARBA" id="ARBA00023136"/>
    </source>
</evidence>
<gene>
    <name evidence="10" type="ORF">Selli1_19070</name>
</gene>
<dbReference type="Pfam" id="PF12704">
    <property type="entry name" value="MacB_PCD"/>
    <property type="match status" value="1"/>
</dbReference>
<dbReference type="RefSeq" id="WP_281872906.1">
    <property type="nucleotide sequence ID" value="NZ_BSBO01000018.1"/>
</dbReference>
<feature type="transmembrane region" description="Helical" evidence="7">
    <location>
        <begin position="20"/>
        <end position="43"/>
    </location>
</feature>
<feature type="transmembrane region" description="Helical" evidence="7">
    <location>
        <begin position="375"/>
        <end position="397"/>
    </location>
</feature>
<keyword evidence="2" id="KW-1003">Cell membrane</keyword>
<evidence type="ECO:0000256" key="3">
    <source>
        <dbReference type="ARBA" id="ARBA00022692"/>
    </source>
</evidence>
<dbReference type="PANTHER" id="PTHR30572">
    <property type="entry name" value="MEMBRANE COMPONENT OF TRANSPORTER-RELATED"/>
    <property type="match status" value="1"/>
</dbReference>
<feature type="transmembrane region" description="Helical" evidence="7">
    <location>
        <begin position="808"/>
        <end position="839"/>
    </location>
</feature>
<evidence type="ECO:0000313" key="10">
    <source>
        <dbReference type="EMBL" id="GLG04733.1"/>
    </source>
</evidence>
<evidence type="ECO:0000259" key="8">
    <source>
        <dbReference type="Pfam" id="PF02687"/>
    </source>
</evidence>
<evidence type="ECO:0000259" key="9">
    <source>
        <dbReference type="Pfam" id="PF12704"/>
    </source>
</evidence>
<dbReference type="Proteomes" id="UP001145145">
    <property type="component" value="Unassembled WGS sequence"/>
</dbReference>
<keyword evidence="3 7" id="KW-0812">Transmembrane</keyword>
<evidence type="ECO:0000256" key="7">
    <source>
        <dbReference type="SAM" id="Phobius"/>
    </source>
</evidence>
<evidence type="ECO:0000256" key="1">
    <source>
        <dbReference type="ARBA" id="ARBA00004651"/>
    </source>
</evidence>
<evidence type="ECO:0000256" key="2">
    <source>
        <dbReference type="ARBA" id="ARBA00022475"/>
    </source>
</evidence>
<evidence type="ECO:0000256" key="4">
    <source>
        <dbReference type="ARBA" id="ARBA00022989"/>
    </source>
</evidence>
<dbReference type="InterPro" id="IPR003838">
    <property type="entry name" value="ABC3_permease_C"/>
</dbReference>
<dbReference type="InterPro" id="IPR025857">
    <property type="entry name" value="MacB_PCD"/>
</dbReference>
<evidence type="ECO:0000256" key="6">
    <source>
        <dbReference type="ARBA" id="ARBA00038076"/>
    </source>
</evidence>